<feature type="transmembrane region" description="Helical" evidence="17">
    <location>
        <begin position="268"/>
        <end position="291"/>
    </location>
</feature>
<dbReference type="Pfam" id="PF02736">
    <property type="entry name" value="Myosin_N"/>
    <property type="match status" value="1"/>
</dbReference>
<evidence type="ECO:0000256" key="4">
    <source>
        <dbReference type="ARBA" id="ARBA00022692"/>
    </source>
</evidence>
<dbReference type="Gene3D" id="1.20.120.720">
    <property type="entry name" value="Myosin VI head, motor domain, U50 subdomain"/>
    <property type="match status" value="1"/>
</dbReference>
<evidence type="ECO:0000256" key="9">
    <source>
        <dbReference type="ARBA" id="ARBA00022860"/>
    </source>
</evidence>
<dbReference type="InterPro" id="IPR027417">
    <property type="entry name" value="P-loop_NTPase"/>
</dbReference>
<keyword evidence="7" id="KW-0934">Plastid</keyword>
<dbReference type="GO" id="GO:0016459">
    <property type="term" value="C:myosin complex"/>
    <property type="evidence" value="ECO:0007669"/>
    <property type="project" value="UniProtKB-KW"/>
</dbReference>
<dbReference type="InterPro" id="IPR036961">
    <property type="entry name" value="Kinesin_motor_dom_sf"/>
</dbReference>
<comment type="caution">
    <text evidence="20">The sequence shown here is derived from an EMBL/GenBank/DDBJ whole genome shotgun (WGS) entry which is preliminary data.</text>
</comment>
<evidence type="ECO:0000256" key="8">
    <source>
        <dbReference type="ARBA" id="ARBA00022840"/>
    </source>
</evidence>
<evidence type="ECO:0000259" key="19">
    <source>
        <dbReference type="PROSITE" id="PS51844"/>
    </source>
</evidence>
<dbReference type="EMBL" id="BJWL01000018">
    <property type="protein sequence ID" value="GFZ05981.1"/>
    <property type="molecule type" value="Genomic_DNA"/>
</dbReference>
<evidence type="ECO:0000256" key="11">
    <source>
        <dbReference type="ARBA" id="ARBA00023054"/>
    </source>
</evidence>
<organism evidence="20 21">
    <name type="scientific">Actinidia rufa</name>
    <dbReference type="NCBI Taxonomy" id="165716"/>
    <lineage>
        <taxon>Eukaryota</taxon>
        <taxon>Viridiplantae</taxon>
        <taxon>Streptophyta</taxon>
        <taxon>Embryophyta</taxon>
        <taxon>Tracheophyta</taxon>
        <taxon>Spermatophyta</taxon>
        <taxon>Magnoliopsida</taxon>
        <taxon>eudicotyledons</taxon>
        <taxon>Gunneridae</taxon>
        <taxon>Pentapetalae</taxon>
        <taxon>asterids</taxon>
        <taxon>Ericales</taxon>
        <taxon>Actinidiaceae</taxon>
        <taxon>Actinidia</taxon>
    </lineage>
</organism>
<evidence type="ECO:0000313" key="20">
    <source>
        <dbReference type="EMBL" id="GFZ05981.1"/>
    </source>
</evidence>
<evidence type="ECO:0000256" key="5">
    <source>
        <dbReference type="ARBA" id="ARBA00022737"/>
    </source>
</evidence>
<keyword evidence="12 16" id="KW-0518">Myosin</keyword>
<keyword evidence="8 16" id="KW-0067">ATP-binding</keyword>
<dbReference type="Pfam" id="PF00063">
    <property type="entry name" value="Myosin_head"/>
    <property type="match status" value="1"/>
</dbReference>
<keyword evidence="13 17" id="KW-0472">Membrane</keyword>
<evidence type="ECO:0000256" key="12">
    <source>
        <dbReference type="ARBA" id="ARBA00023123"/>
    </source>
</evidence>
<feature type="binding site" evidence="16">
    <location>
        <begin position="573"/>
        <end position="580"/>
    </location>
    <ligand>
        <name>ATP</name>
        <dbReference type="ChEBI" id="CHEBI:30616"/>
    </ligand>
</feature>
<dbReference type="Gene3D" id="1.20.5.190">
    <property type="match status" value="1"/>
</dbReference>
<dbReference type="InterPro" id="IPR001609">
    <property type="entry name" value="Myosin_head_motor_dom-like"/>
</dbReference>
<reference evidence="20 21" key="1">
    <citation type="submission" date="2019-07" db="EMBL/GenBank/DDBJ databases">
        <title>De Novo Assembly of kiwifruit Actinidia rufa.</title>
        <authorList>
            <person name="Sugita-Konishi S."/>
            <person name="Sato K."/>
            <person name="Mori E."/>
            <person name="Abe Y."/>
            <person name="Kisaki G."/>
            <person name="Hamano K."/>
            <person name="Suezawa K."/>
            <person name="Otani M."/>
            <person name="Fukuda T."/>
            <person name="Manabe T."/>
            <person name="Gomi K."/>
            <person name="Tabuchi M."/>
            <person name="Akimitsu K."/>
            <person name="Kataoka I."/>
        </authorList>
    </citation>
    <scope>NUCLEOTIDE SEQUENCE [LARGE SCALE GENOMIC DNA]</scope>
    <source>
        <strain evidence="21">cv. Fuchu</strain>
    </source>
</reference>
<dbReference type="GO" id="GO:0030048">
    <property type="term" value="P:actin filament-based movement"/>
    <property type="evidence" value="ECO:0007669"/>
    <property type="project" value="UniProtKB-ARBA"/>
</dbReference>
<keyword evidence="15 16" id="KW-0009">Actin-binding</keyword>
<comment type="similarity">
    <text evidence="2">Belongs to the TRAFAC class myosin-kinesin ATPase superfamily. Myosin family. Plant myosin class XI subfamily.</text>
</comment>
<name>A0A7J0G5C3_9ERIC</name>
<feature type="transmembrane region" description="Helical" evidence="17">
    <location>
        <begin position="236"/>
        <end position="256"/>
    </location>
</feature>
<dbReference type="Gene3D" id="1.20.58.530">
    <property type="match status" value="1"/>
</dbReference>
<keyword evidence="6 16" id="KW-0547">Nucleotide-binding</keyword>
<evidence type="ECO:0000256" key="7">
    <source>
        <dbReference type="ARBA" id="ARBA00022780"/>
    </source>
</evidence>
<evidence type="ECO:0000313" key="21">
    <source>
        <dbReference type="Proteomes" id="UP000585474"/>
    </source>
</evidence>
<dbReference type="PANTHER" id="PTHR13140:SF792">
    <property type="entry name" value="MYOSIN-9"/>
    <property type="match status" value="1"/>
</dbReference>
<evidence type="ECO:0000256" key="2">
    <source>
        <dbReference type="ARBA" id="ARBA00008049"/>
    </source>
</evidence>
<dbReference type="GO" id="GO:0005516">
    <property type="term" value="F:calmodulin binding"/>
    <property type="evidence" value="ECO:0007669"/>
    <property type="project" value="UniProtKB-KW"/>
</dbReference>
<evidence type="ECO:0000256" key="10">
    <source>
        <dbReference type="ARBA" id="ARBA00022989"/>
    </source>
</evidence>
<evidence type="ECO:0000259" key="18">
    <source>
        <dbReference type="PROSITE" id="PS51456"/>
    </source>
</evidence>
<feature type="transmembrane region" description="Helical" evidence="17">
    <location>
        <begin position="303"/>
        <end position="323"/>
    </location>
</feature>
<dbReference type="GO" id="GO:0007015">
    <property type="term" value="P:actin filament organization"/>
    <property type="evidence" value="ECO:0007669"/>
    <property type="project" value="TreeGrafter"/>
</dbReference>
<comment type="subcellular location">
    <subcellularLocation>
        <location evidence="1">Plastid</location>
        <location evidence="1">Chloroplast inner membrane</location>
        <topology evidence="1">Multi-pass membrane protein</topology>
    </subcellularLocation>
</comment>
<dbReference type="InterPro" id="IPR000048">
    <property type="entry name" value="IQ_motif_EF-hand-BS"/>
</dbReference>
<dbReference type="FunFam" id="1.20.120.720:FF:000011">
    <property type="entry name" value="Myosin 2"/>
    <property type="match status" value="1"/>
</dbReference>
<dbReference type="PROSITE" id="PS51456">
    <property type="entry name" value="MYOSIN_MOTOR"/>
    <property type="match status" value="1"/>
</dbReference>
<dbReference type="Gene3D" id="1.10.10.820">
    <property type="match status" value="1"/>
</dbReference>
<evidence type="ECO:0000256" key="15">
    <source>
        <dbReference type="ARBA" id="ARBA00023203"/>
    </source>
</evidence>
<dbReference type="Gene3D" id="3.30.70.1590">
    <property type="match status" value="1"/>
</dbReference>
<dbReference type="CDD" id="cd01384">
    <property type="entry name" value="MYSc_Myo11"/>
    <property type="match status" value="1"/>
</dbReference>
<comment type="similarity">
    <text evidence="3">Belongs to the Tic20 family.</text>
</comment>
<keyword evidence="4 17" id="KW-0812">Transmembrane</keyword>
<sequence length="1270" mass="145348">MAGSPLRHLGAASTPLLRGDRASLSLAISMLPRRQRPILTPRASKDDVPTGGFRYPAMTRKPRWWWRVLACLPYLLPFHETWMYAETAYHLHPFFEDFEFLTLPFLESLSLLPSWFLIAYFIIAYLFVVRRKEWPHFLRFNVAMGLLMELSLQITGIVTRRWMPKAVYWGKLGMHFWTFFGFAFLFTVIECVRCTLVGKYADVPFAATTFSDPKASKDDVLTGGFRYPAMATKPRWWWGVLACLLYLMPFHNSWMYAETAYHLYAESFLVSLSMLPLCFLFTYVGIAYLCMVRRKEWPHFLRFNVVMGLLMELSLQIVGIVTKRWMLRAVYWDKMVSIFGFAFLYMVIECVRCTLMGKYADVPFEKNGLSLTSDIRAKLGLLSSVPSVRLLWAGPVVQRVKCPAAVVQSVCRNVPHHPGTPVNIIVGSHVWVEDPALAWLDGQVEKINGAETEIQTSNGKKIVAKLSKIYPKDMEAPAGGVDDMTKLSYLHEPGVLQNLKIRYELNEIYTYTGNILIAINPFQRLPHIYDAHMMQQYKGAPFGELSPHVFAVADVAYRAMINEGKSNSILVSGESGAGKTETTKMLMRYLAFLGGRKATEGRTVEQQVLESNPVLEAFGNAKTDALAHFHFFVLCIPFWNPYKTRHRFGKFVEIQFDKHGRISGAAIRTYLLERSRVCQISDPERNYHCFYLLCAAPQEEIEKYKLGNPKTFHYLNQSNCYELVGVSDAHDYLATRRAMDIVGISQKEQEAIFRVIAAVLHIGNIDFAKGKEIDSSIPKDDKSKFHLKTTAELLMCDPVALEDALCKRVMITPEEVIKRSLDPLSAAVSRDGLAKTIYSRLFDWLVNKINKSIGQDPTSKSLIGVLDIYGFESFKHNSFEQFCINFTNEKLQQHFNQHVFKMEQEEYTKEAIDWSYIEFVDNQDVLDLIEKKPGGIVALLDEACMFPKSTHETFSNKLYQTFKAHKRFVKPKLSRTDFTISHYAGEVQYQSDQFLDKNKDYVVPEHQDLLGASKCSFVAGLFPPIPEETSKSSKFSSIGSRFKLQLQQLMETLNATEPHYIRCVKPNNLLKPAVFENANIMQQLRCGGVLEAIRISCAGYPTRRPFFEFINRFGLLAPEVLEGNYDEKVACQKILDKKGLKGFQIGKTKVFLRAGQMAELDARRAEVLSNAAKAIQRRIRTHNAHKQFIALRKAAIDIQSLWRAGLAYKLYESMRREAAAVKIQKNVHRHQTRMSYRRLQVSVLVVQTGLRAMDACKKFRFRKQKQKLQP</sequence>
<proteinExistence type="inferred from homology"/>
<keyword evidence="10 17" id="KW-1133">Transmembrane helix</keyword>
<keyword evidence="5" id="KW-0677">Repeat</keyword>
<dbReference type="Gene3D" id="3.40.850.10">
    <property type="entry name" value="Kinesin motor domain"/>
    <property type="match status" value="2"/>
</dbReference>
<dbReference type="SUPFAM" id="SSF52540">
    <property type="entry name" value="P-loop containing nucleoside triphosphate hydrolases"/>
    <property type="match status" value="1"/>
</dbReference>
<dbReference type="PRINTS" id="PR00193">
    <property type="entry name" value="MYOSINHEAVY"/>
</dbReference>
<dbReference type="PROSITE" id="PS50096">
    <property type="entry name" value="IQ"/>
    <property type="match status" value="2"/>
</dbReference>
<feature type="region of interest" description="Actin-binding" evidence="16">
    <location>
        <begin position="1046"/>
        <end position="1068"/>
    </location>
</feature>
<evidence type="ECO:0000256" key="14">
    <source>
        <dbReference type="ARBA" id="ARBA00023175"/>
    </source>
</evidence>
<accession>A0A7J0G5C3</accession>
<gene>
    <name evidence="20" type="ORF">Acr_18g0001510</name>
</gene>
<dbReference type="GO" id="GO:0051015">
    <property type="term" value="F:actin filament binding"/>
    <property type="evidence" value="ECO:0007669"/>
    <property type="project" value="TreeGrafter"/>
</dbReference>
<dbReference type="OrthoDB" id="892341at2759"/>
<evidence type="ECO:0000256" key="3">
    <source>
        <dbReference type="ARBA" id="ARBA00009596"/>
    </source>
</evidence>
<dbReference type="FunFam" id="3.30.70.1590:FF:000006">
    <property type="entry name" value="Myosin XI D"/>
    <property type="match status" value="1"/>
</dbReference>
<keyword evidence="9" id="KW-0112">Calmodulin-binding</keyword>
<dbReference type="GO" id="GO:0009706">
    <property type="term" value="C:chloroplast inner membrane"/>
    <property type="evidence" value="ECO:0007669"/>
    <property type="project" value="UniProtKB-SubCell"/>
</dbReference>
<evidence type="ECO:0000256" key="1">
    <source>
        <dbReference type="ARBA" id="ARBA00004478"/>
    </source>
</evidence>
<evidence type="ECO:0000256" key="16">
    <source>
        <dbReference type="PROSITE-ProRule" id="PRU00782"/>
    </source>
</evidence>
<protein>
    <submittedName>
        <fullName evidence="20">Myosin family protein with Dil domain-containing protein</fullName>
    </submittedName>
</protein>
<dbReference type="FunFam" id="1.10.10.820:FF:000001">
    <property type="entry name" value="Myosin heavy chain"/>
    <property type="match status" value="1"/>
</dbReference>
<keyword evidence="21" id="KW-1185">Reference proteome</keyword>
<dbReference type="GO" id="GO:0000146">
    <property type="term" value="F:microfilament motor activity"/>
    <property type="evidence" value="ECO:0007669"/>
    <property type="project" value="TreeGrafter"/>
</dbReference>
<dbReference type="SMART" id="SM00015">
    <property type="entry name" value="IQ"/>
    <property type="match status" value="4"/>
</dbReference>
<keyword evidence="14 16" id="KW-0505">Motor protein</keyword>
<feature type="transmembrane region" description="Helical" evidence="17">
    <location>
        <begin position="174"/>
        <end position="192"/>
    </location>
</feature>
<dbReference type="AlphaFoldDB" id="A0A7J0G5C3"/>
<feature type="transmembrane region" description="Helical" evidence="17">
    <location>
        <begin position="64"/>
        <end position="85"/>
    </location>
</feature>
<dbReference type="PANTHER" id="PTHR13140">
    <property type="entry name" value="MYOSIN"/>
    <property type="match status" value="1"/>
</dbReference>
<evidence type="ECO:0000256" key="13">
    <source>
        <dbReference type="ARBA" id="ARBA00023136"/>
    </source>
</evidence>
<dbReference type="InterPro" id="IPR004009">
    <property type="entry name" value="SH3_Myosin"/>
</dbReference>
<evidence type="ECO:0000256" key="17">
    <source>
        <dbReference type="SAM" id="Phobius"/>
    </source>
</evidence>
<dbReference type="PROSITE" id="PS51844">
    <property type="entry name" value="SH3_LIKE"/>
    <property type="match status" value="1"/>
</dbReference>
<feature type="domain" description="Myosin N-terminal SH3-like" evidence="19">
    <location>
        <begin position="425"/>
        <end position="474"/>
    </location>
</feature>
<evidence type="ECO:0000256" key="6">
    <source>
        <dbReference type="ARBA" id="ARBA00022741"/>
    </source>
</evidence>
<feature type="transmembrane region" description="Helical" evidence="17">
    <location>
        <begin position="140"/>
        <end position="162"/>
    </location>
</feature>
<dbReference type="FunFam" id="1.20.58.530:FF:000002">
    <property type="entry name" value="Class V myosin"/>
    <property type="match status" value="1"/>
</dbReference>
<dbReference type="SMART" id="SM00242">
    <property type="entry name" value="MYSc"/>
    <property type="match status" value="1"/>
</dbReference>
<dbReference type="Proteomes" id="UP000585474">
    <property type="component" value="Unassembled WGS sequence"/>
</dbReference>
<dbReference type="InterPro" id="IPR005691">
    <property type="entry name" value="Tic20"/>
</dbReference>
<keyword evidence="7" id="KW-1001">Plastid inner membrane</keyword>
<keyword evidence="11" id="KW-0175">Coiled coil</keyword>
<dbReference type="Pfam" id="PF16166">
    <property type="entry name" value="TIC20"/>
    <property type="match status" value="2"/>
</dbReference>
<dbReference type="GO" id="GO:0005524">
    <property type="term" value="F:ATP binding"/>
    <property type="evidence" value="ECO:0007669"/>
    <property type="project" value="UniProtKB-UniRule"/>
</dbReference>
<dbReference type="InterPro" id="IPR036018">
    <property type="entry name" value="MYSc_Myo11"/>
</dbReference>
<feature type="domain" description="Myosin motor" evidence="18">
    <location>
        <begin position="479"/>
        <end position="1165"/>
    </location>
</feature>
<feature type="transmembrane region" description="Helical" evidence="17">
    <location>
        <begin position="105"/>
        <end position="128"/>
    </location>
</feature>